<dbReference type="Pfam" id="PF02518">
    <property type="entry name" value="HATPase_c"/>
    <property type="match status" value="1"/>
</dbReference>
<dbReference type="GO" id="GO:0005886">
    <property type="term" value="C:plasma membrane"/>
    <property type="evidence" value="ECO:0007669"/>
    <property type="project" value="UniProtKB-SubCell"/>
</dbReference>
<keyword evidence="6 18" id="KW-0597">Phosphoprotein</keyword>
<dbReference type="PROSITE" id="PS50839">
    <property type="entry name" value="CHASE"/>
    <property type="match status" value="1"/>
</dbReference>
<dbReference type="GO" id="GO:0000155">
    <property type="term" value="F:phosphorelay sensor kinase activity"/>
    <property type="evidence" value="ECO:0007669"/>
    <property type="project" value="InterPro"/>
</dbReference>
<dbReference type="Gene3D" id="3.40.50.2300">
    <property type="match status" value="1"/>
</dbReference>
<reference evidence="26 27" key="2">
    <citation type="submission" date="2020-02" db="EMBL/GenBank/DDBJ databases">
        <title>Genome sequences of Thiorhodococcus mannitoliphagus and Thiorhodococcus minor, purple sulfur photosynthetic bacteria in the gammaproteobacterial family, Chromatiaceae.</title>
        <authorList>
            <person name="Aviles F.A."/>
            <person name="Meyer T.E."/>
            <person name="Kyndt J.A."/>
        </authorList>
    </citation>
    <scope>NUCLEOTIDE SEQUENCE [LARGE SCALE GENOMIC DNA]</scope>
    <source>
        <strain evidence="26 27">DSM 18266</strain>
    </source>
</reference>
<evidence type="ECO:0000259" key="24">
    <source>
        <dbReference type="PROSITE" id="PS50839"/>
    </source>
</evidence>
<feature type="domain" description="CHASE" evidence="24">
    <location>
        <begin position="140"/>
        <end position="301"/>
    </location>
</feature>
<evidence type="ECO:0000256" key="1">
    <source>
        <dbReference type="ARBA" id="ARBA00000085"/>
    </source>
</evidence>
<dbReference type="InterPro" id="IPR011006">
    <property type="entry name" value="CheY-like_superfamily"/>
</dbReference>
<evidence type="ECO:0000259" key="23">
    <source>
        <dbReference type="PROSITE" id="PS50113"/>
    </source>
</evidence>
<sequence length="1284" mass="140714">MAKPIASDLRLWPAWLVLVAGLILTLAATLVSQEDVTAQARRQLTLIGGELATKVDTRLHAHAQLLRSGAAVFALAGEVDRAQWHEFVAQSRIHLNLPGILGVGFARLIAPEQLAAHVREIRAQGFPDYRVWPQGERALYTSIDYLEPFTARNQRAFGYDMFSEPVRRAAMEQARDEDVAALSGKVLLVQETATDIQAGALMYVPVYRQDLPTKTLEQRRAALLGWVYSPYRMKDLMQGILGGWGRPDDQGIRLSLYDGDDANPQALLYDSQSGDLQAAPPDSAAALHLPVDFNGHRWTLSIAPAKGGIASPAENQVWLIGVGGISISLLLAALVRALIKTRSQAARLAAELYARETLSAVARLAVSSDSIDRFYQDLPRLLANRLGLPMVAIETYDAERAEMHFASAVGIPAAADGRLRVPVGQTPSGQVAMSGKSWVRPSVERLAEPLFPALRALRVRAFLCMPMTLGTRVLGTLSLADTRPRPEFSEIGEMLQTIADTAADAIERLEVQAALRASQHQYQSLVDNLDAGVVVHGPDTAIRFANATASRLLGLTWEQLHGIQARQEDWHFVREDGSRMPATEYPVNRVLASGAALRHLVLGIRAPGRAAPTWFLCEAHPVRDTQDQLQQIVVSFFDISDRKEIEAELERHRDHLETLVELRTQELSEARDAAEAANRAKSAFLANMSHEIRTPMNAILGLNHLLLQEVDTPKALARLVKVGEAATHLLRIIDDILDLSKIEAGRLTLEERSLSLVQVIEQVFSLLGEQARNKGLRLAREIDPELPAELLGDPLRLRQILLNFVGNAIKFSDQGQVRVRAVLTQDEGQAVQLRLEVEDQGIGLTPTEQARLFRPFTQADESTTRRYGGTGLGLVIAKRLASYMGGEVGLVSEPERGSTFWITARLRKAEHQDVSPDTSTQESADSASTAALHAGHYSGVRLLLVEDDPINQEVALELLSQTGLLVDVADDGKIALERVRKHDYALVLMDMQMPVMNGLEATRAIRRLPGRASLPILAMTANAFDEDREQCLAAGMNDHIVKPVEPERLYAALALWLPPPPDQDLAPAASTTKAGEDRAHGFALPRIPGLDLEVGLRALRGNEARYAQVLRLFAQGHGEDAALMRKHLASGDRETAVRLAHTIKGVAATLGAGLLRQRALDLELALRDQATDATIEAGIQALEASLVPLLREIRRMVPVDQPVTIAAQEVDATKTTQLLCELESLLANDDTCARDHWFTSRGWLQAALGADAAQIEADIEQFDYDQALQRLRLAKAALEQEESE</sequence>
<evidence type="ECO:0000256" key="12">
    <source>
        <dbReference type="ARBA" id="ARBA00022989"/>
    </source>
</evidence>
<keyword evidence="9" id="KW-0547">Nucleotide-binding</keyword>
<dbReference type="SMART" id="SM01079">
    <property type="entry name" value="CHASE"/>
    <property type="match status" value="1"/>
</dbReference>
<dbReference type="InterPro" id="IPR004358">
    <property type="entry name" value="Sig_transdc_His_kin-like_C"/>
</dbReference>
<dbReference type="Gene3D" id="3.30.450.350">
    <property type="entry name" value="CHASE domain"/>
    <property type="match status" value="1"/>
</dbReference>
<dbReference type="InterPro" id="IPR003594">
    <property type="entry name" value="HATPase_dom"/>
</dbReference>
<accession>A0A6P1DYN1</accession>
<evidence type="ECO:0000256" key="14">
    <source>
        <dbReference type="ARBA" id="ARBA00023136"/>
    </source>
</evidence>
<evidence type="ECO:0000256" key="18">
    <source>
        <dbReference type="PROSITE-ProRule" id="PRU00169"/>
    </source>
</evidence>
<dbReference type="PROSITE" id="PS50894">
    <property type="entry name" value="HPT"/>
    <property type="match status" value="1"/>
</dbReference>
<dbReference type="SMART" id="SM00448">
    <property type="entry name" value="REC"/>
    <property type="match status" value="1"/>
</dbReference>
<keyword evidence="12 19" id="KW-1133">Transmembrane helix</keyword>
<evidence type="ECO:0000256" key="5">
    <source>
        <dbReference type="ARBA" id="ARBA00022519"/>
    </source>
</evidence>
<evidence type="ECO:0000259" key="20">
    <source>
        <dbReference type="PROSITE" id="PS50109"/>
    </source>
</evidence>
<keyword evidence="13" id="KW-0902">Two-component regulatory system</keyword>
<evidence type="ECO:0000256" key="11">
    <source>
        <dbReference type="ARBA" id="ARBA00022840"/>
    </source>
</evidence>
<dbReference type="InterPro" id="IPR008207">
    <property type="entry name" value="Sig_transdc_His_kin_Hpt_dom"/>
</dbReference>
<feature type="domain" description="PAC" evidence="23">
    <location>
        <begin position="598"/>
        <end position="651"/>
    </location>
</feature>
<dbReference type="InterPro" id="IPR036097">
    <property type="entry name" value="HisK_dim/P_sf"/>
</dbReference>
<dbReference type="CDD" id="cd17546">
    <property type="entry name" value="REC_hyHK_CKI1_RcsC-like"/>
    <property type="match status" value="1"/>
</dbReference>
<dbReference type="SUPFAM" id="SSF55874">
    <property type="entry name" value="ATPase domain of HSP90 chaperone/DNA topoisomerase II/histidine kinase"/>
    <property type="match status" value="1"/>
</dbReference>
<evidence type="ECO:0000256" key="13">
    <source>
        <dbReference type="ARBA" id="ARBA00023012"/>
    </source>
</evidence>
<dbReference type="SUPFAM" id="SSF55785">
    <property type="entry name" value="PYP-like sensor domain (PAS domain)"/>
    <property type="match status" value="1"/>
</dbReference>
<feature type="domain" description="Response regulatory" evidence="21">
    <location>
        <begin position="941"/>
        <end position="1057"/>
    </location>
</feature>
<name>A0A6P1DYN1_9GAMM</name>
<dbReference type="InterPro" id="IPR006189">
    <property type="entry name" value="CHASE_dom"/>
</dbReference>
<evidence type="ECO:0000259" key="25">
    <source>
        <dbReference type="PROSITE" id="PS50894"/>
    </source>
</evidence>
<dbReference type="Gene3D" id="1.20.120.160">
    <property type="entry name" value="HPT domain"/>
    <property type="match status" value="1"/>
</dbReference>
<dbReference type="PANTHER" id="PTHR43047">
    <property type="entry name" value="TWO-COMPONENT HISTIDINE PROTEIN KINASE"/>
    <property type="match status" value="1"/>
</dbReference>
<dbReference type="InterPro" id="IPR001789">
    <property type="entry name" value="Sig_transdc_resp-reg_receiver"/>
</dbReference>
<dbReference type="PROSITE" id="PS50113">
    <property type="entry name" value="PAC"/>
    <property type="match status" value="1"/>
</dbReference>
<feature type="modified residue" description="Phosphohistidine" evidence="17">
    <location>
        <position position="1141"/>
    </location>
</feature>
<dbReference type="Pfam" id="PF01590">
    <property type="entry name" value="GAF"/>
    <property type="match status" value="1"/>
</dbReference>
<keyword evidence="10" id="KW-0418">Kinase</keyword>
<dbReference type="InterPro" id="IPR005467">
    <property type="entry name" value="His_kinase_dom"/>
</dbReference>
<dbReference type="InterPro" id="IPR003018">
    <property type="entry name" value="GAF"/>
</dbReference>
<dbReference type="Proteomes" id="UP000471640">
    <property type="component" value="Unassembled WGS sequence"/>
</dbReference>
<evidence type="ECO:0000256" key="9">
    <source>
        <dbReference type="ARBA" id="ARBA00022741"/>
    </source>
</evidence>
<keyword evidence="11" id="KW-0067">ATP-binding</keyword>
<evidence type="ECO:0000256" key="7">
    <source>
        <dbReference type="ARBA" id="ARBA00022679"/>
    </source>
</evidence>
<dbReference type="SMART" id="SM00388">
    <property type="entry name" value="HisKA"/>
    <property type="match status" value="1"/>
</dbReference>
<dbReference type="Pfam" id="PF00072">
    <property type="entry name" value="Response_reg"/>
    <property type="match status" value="1"/>
</dbReference>
<dbReference type="CDD" id="cd16922">
    <property type="entry name" value="HATPase_EvgS-ArcB-TorS-like"/>
    <property type="match status" value="1"/>
</dbReference>
<comment type="subcellular location">
    <subcellularLocation>
        <location evidence="2">Cell inner membrane</location>
        <topology evidence="2">Multi-pass membrane protein</topology>
    </subcellularLocation>
</comment>
<keyword evidence="7" id="KW-0808">Transferase</keyword>
<gene>
    <name evidence="26" type="ORF">G3480_20155</name>
</gene>
<evidence type="ECO:0000256" key="6">
    <source>
        <dbReference type="ARBA" id="ARBA00022553"/>
    </source>
</evidence>
<reference evidence="27" key="1">
    <citation type="journal article" date="2020" name="Microbiol. Resour. Announc.">
        <title>Draft Genome Sequences of Thiorhodococcus mannitoliphagus and Thiorhodococcus minor, Purple Sulfur Photosynthetic Bacteria in the Gammaproteobacterial Family Chromatiaceae.</title>
        <authorList>
            <person name="Aviles F.A."/>
            <person name="Meyer T.E."/>
            <person name="Kyndt J.A."/>
        </authorList>
    </citation>
    <scope>NUCLEOTIDE SEQUENCE [LARGE SCALE GENOMIC DNA]</scope>
    <source>
        <strain evidence="27">DSM 18266</strain>
    </source>
</reference>
<dbReference type="InterPro" id="IPR029016">
    <property type="entry name" value="GAF-like_dom_sf"/>
</dbReference>
<dbReference type="Pfam" id="PF03924">
    <property type="entry name" value="CHASE"/>
    <property type="match status" value="1"/>
</dbReference>
<dbReference type="Gene3D" id="3.30.565.10">
    <property type="entry name" value="Histidine kinase-like ATPase, C-terminal domain"/>
    <property type="match status" value="1"/>
</dbReference>
<dbReference type="SMART" id="SM00091">
    <property type="entry name" value="PAS"/>
    <property type="match status" value="1"/>
</dbReference>
<dbReference type="Gene3D" id="1.10.287.130">
    <property type="match status" value="1"/>
</dbReference>
<dbReference type="PROSITE" id="PS50110">
    <property type="entry name" value="RESPONSE_REGULATORY"/>
    <property type="match status" value="1"/>
</dbReference>
<evidence type="ECO:0000259" key="21">
    <source>
        <dbReference type="PROSITE" id="PS50110"/>
    </source>
</evidence>
<dbReference type="InterPro" id="IPR036890">
    <property type="entry name" value="HATPase_C_sf"/>
</dbReference>
<dbReference type="SMART" id="SM00065">
    <property type="entry name" value="GAF"/>
    <property type="match status" value="1"/>
</dbReference>
<keyword evidence="27" id="KW-1185">Reference proteome</keyword>
<dbReference type="InterPro" id="IPR003661">
    <property type="entry name" value="HisK_dim/P_dom"/>
</dbReference>
<evidence type="ECO:0000259" key="22">
    <source>
        <dbReference type="PROSITE" id="PS50112"/>
    </source>
</evidence>
<dbReference type="InterPro" id="IPR035965">
    <property type="entry name" value="PAS-like_dom_sf"/>
</dbReference>
<dbReference type="FunFam" id="1.10.287.130:FF:000002">
    <property type="entry name" value="Two-component osmosensing histidine kinase"/>
    <property type="match status" value="1"/>
</dbReference>
<evidence type="ECO:0000256" key="4">
    <source>
        <dbReference type="ARBA" id="ARBA00022475"/>
    </source>
</evidence>
<dbReference type="EMBL" id="JAAIJR010000109">
    <property type="protein sequence ID" value="NEX22590.1"/>
    <property type="molecule type" value="Genomic_DNA"/>
</dbReference>
<dbReference type="EC" id="2.7.13.3" evidence="3"/>
<evidence type="ECO:0000256" key="8">
    <source>
        <dbReference type="ARBA" id="ARBA00022692"/>
    </source>
</evidence>
<dbReference type="Pfam" id="PF01627">
    <property type="entry name" value="Hpt"/>
    <property type="match status" value="1"/>
</dbReference>
<comment type="subunit">
    <text evidence="15">At low DSF concentrations, interacts with RpfF.</text>
</comment>
<evidence type="ECO:0000313" key="27">
    <source>
        <dbReference type="Proteomes" id="UP000471640"/>
    </source>
</evidence>
<proteinExistence type="predicted"/>
<comment type="catalytic activity">
    <reaction evidence="1">
        <text>ATP + protein L-histidine = ADP + protein N-phospho-L-histidine.</text>
        <dbReference type="EC" id="2.7.13.3"/>
    </reaction>
</comment>
<feature type="domain" description="HPt" evidence="25">
    <location>
        <begin position="1102"/>
        <end position="1204"/>
    </location>
</feature>
<dbReference type="SUPFAM" id="SSF47384">
    <property type="entry name" value="Homodimeric domain of signal transducing histidine kinase"/>
    <property type="match status" value="1"/>
</dbReference>
<dbReference type="SUPFAM" id="SSF55781">
    <property type="entry name" value="GAF domain-like"/>
    <property type="match status" value="1"/>
</dbReference>
<dbReference type="PROSITE" id="PS50112">
    <property type="entry name" value="PAS"/>
    <property type="match status" value="1"/>
</dbReference>
<dbReference type="PANTHER" id="PTHR43047:SF64">
    <property type="entry name" value="HISTIDINE KINASE CONTAINING CHEY-HOMOLOGOUS RECEIVER DOMAIN AND PAS DOMAIN-RELATED"/>
    <property type="match status" value="1"/>
</dbReference>
<dbReference type="SUPFAM" id="SSF52172">
    <property type="entry name" value="CheY-like"/>
    <property type="match status" value="1"/>
</dbReference>
<evidence type="ECO:0000313" key="26">
    <source>
        <dbReference type="EMBL" id="NEX22590.1"/>
    </source>
</evidence>
<dbReference type="InterPro" id="IPR042240">
    <property type="entry name" value="CHASE_sf"/>
</dbReference>
<dbReference type="GO" id="GO:0005524">
    <property type="term" value="F:ATP binding"/>
    <property type="evidence" value="ECO:0007669"/>
    <property type="project" value="UniProtKB-KW"/>
</dbReference>
<dbReference type="RefSeq" id="WP_164655687.1">
    <property type="nucleotide sequence ID" value="NZ_JAAIJR010000109.1"/>
</dbReference>
<dbReference type="Gene3D" id="3.30.450.20">
    <property type="entry name" value="PAS domain"/>
    <property type="match status" value="1"/>
</dbReference>
<protein>
    <recommendedName>
        <fullName evidence="16">Sensory/regulatory protein RpfC</fullName>
        <ecNumber evidence="3">2.7.13.3</ecNumber>
    </recommendedName>
</protein>
<feature type="domain" description="PAS" evidence="22">
    <location>
        <begin position="518"/>
        <end position="562"/>
    </location>
</feature>
<keyword evidence="14 19" id="KW-0472">Membrane</keyword>
<dbReference type="InterPro" id="IPR036641">
    <property type="entry name" value="HPT_dom_sf"/>
</dbReference>
<dbReference type="Pfam" id="PF08448">
    <property type="entry name" value="PAS_4"/>
    <property type="match status" value="1"/>
</dbReference>
<dbReference type="Gene3D" id="3.30.450.40">
    <property type="match status" value="1"/>
</dbReference>
<dbReference type="SUPFAM" id="SSF47226">
    <property type="entry name" value="Histidine-containing phosphotransfer domain, HPT domain"/>
    <property type="match status" value="1"/>
</dbReference>
<evidence type="ECO:0000256" key="15">
    <source>
        <dbReference type="ARBA" id="ARBA00064003"/>
    </source>
</evidence>
<dbReference type="InterPro" id="IPR000700">
    <property type="entry name" value="PAS-assoc_C"/>
</dbReference>
<evidence type="ECO:0000256" key="16">
    <source>
        <dbReference type="ARBA" id="ARBA00068150"/>
    </source>
</evidence>
<evidence type="ECO:0000256" key="19">
    <source>
        <dbReference type="SAM" id="Phobius"/>
    </source>
</evidence>
<keyword evidence="5" id="KW-0997">Cell inner membrane</keyword>
<dbReference type="FunFam" id="3.30.565.10:FF:000010">
    <property type="entry name" value="Sensor histidine kinase RcsC"/>
    <property type="match status" value="1"/>
</dbReference>
<keyword evidence="4" id="KW-1003">Cell membrane</keyword>
<evidence type="ECO:0000256" key="17">
    <source>
        <dbReference type="PROSITE-ProRule" id="PRU00110"/>
    </source>
</evidence>
<dbReference type="InterPro" id="IPR013656">
    <property type="entry name" value="PAS_4"/>
</dbReference>
<dbReference type="PROSITE" id="PS50109">
    <property type="entry name" value="HIS_KIN"/>
    <property type="match status" value="1"/>
</dbReference>
<comment type="caution">
    <text evidence="26">The sequence shown here is derived from an EMBL/GenBank/DDBJ whole genome shotgun (WGS) entry which is preliminary data.</text>
</comment>
<feature type="transmembrane region" description="Helical" evidence="19">
    <location>
        <begin position="317"/>
        <end position="339"/>
    </location>
</feature>
<dbReference type="PRINTS" id="PR00344">
    <property type="entry name" value="BCTRLSENSOR"/>
</dbReference>
<keyword evidence="8 19" id="KW-0812">Transmembrane</keyword>
<dbReference type="InterPro" id="IPR000014">
    <property type="entry name" value="PAS"/>
</dbReference>
<evidence type="ECO:0000256" key="10">
    <source>
        <dbReference type="ARBA" id="ARBA00022777"/>
    </source>
</evidence>
<evidence type="ECO:0000256" key="2">
    <source>
        <dbReference type="ARBA" id="ARBA00004429"/>
    </source>
</evidence>
<evidence type="ECO:0000256" key="3">
    <source>
        <dbReference type="ARBA" id="ARBA00012438"/>
    </source>
</evidence>
<organism evidence="26 27">
    <name type="scientific">Thiorhodococcus mannitoliphagus</name>
    <dbReference type="NCBI Taxonomy" id="329406"/>
    <lineage>
        <taxon>Bacteria</taxon>
        <taxon>Pseudomonadati</taxon>
        <taxon>Pseudomonadota</taxon>
        <taxon>Gammaproteobacteria</taxon>
        <taxon>Chromatiales</taxon>
        <taxon>Chromatiaceae</taxon>
        <taxon>Thiorhodococcus</taxon>
    </lineage>
</organism>
<dbReference type="CDD" id="cd00082">
    <property type="entry name" value="HisKA"/>
    <property type="match status" value="1"/>
</dbReference>
<feature type="domain" description="Histidine kinase" evidence="20">
    <location>
        <begin position="687"/>
        <end position="908"/>
    </location>
</feature>
<dbReference type="Pfam" id="PF00512">
    <property type="entry name" value="HisKA"/>
    <property type="match status" value="1"/>
</dbReference>
<feature type="modified residue" description="4-aspartylphosphate" evidence="18">
    <location>
        <position position="990"/>
    </location>
</feature>
<dbReference type="SMART" id="SM00387">
    <property type="entry name" value="HATPase_c"/>
    <property type="match status" value="1"/>
</dbReference>
<dbReference type="CDD" id="cd00130">
    <property type="entry name" value="PAS"/>
    <property type="match status" value="1"/>
</dbReference>